<evidence type="ECO:0000256" key="2">
    <source>
        <dbReference type="ARBA" id="ARBA00005709"/>
    </source>
</evidence>
<keyword evidence="4 5" id="KW-0975">Bacterial flagellum</keyword>
<dbReference type="PRINTS" id="PR00207">
    <property type="entry name" value="FLAGELLIN"/>
</dbReference>
<dbReference type="PaxDb" id="665571-STHERM_c07730"/>
<dbReference type="Pfam" id="PF00700">
    <property type="entry name" value="Flagellin_C"/>
    <property type="match status" value="1"/>
</dbReference>
<gene>
    <name evidence="8" type="primary">fla</name>
    <name evidence="8" type="ordered locus">STHERM_c07730</name>
</gene>
<feature type="domain" description="Flagellin N-terminal" evidence="6">
    <location>
        <begin position="3"/>
        <end position="138"/>
    </location>
</feature>
<dbReference type="PANTHER" id="PTHR42792:SF2">
    <property type="entry name" value="FLAGELLIN"/>
    <property type="match status" value="1"/>
</dbReference>
<evidence type="ECO:0000256" key="5">
    <source>
        <dbReference type="RuleBase" id="RU362073"/>
    </source>
</evidence>
<name>E0RRT7_WINT6</name>
<evidence type="ECO:0000313" key="9">
    <source>
        <dbReference type="Proteomes" id="UP000001296"/>
    </source>
</evidence>
<dbReference type="eggNOG" id="COG1344">
    <property type="taxonomic scope" value="Bacteria"/>
</dbReference>
<dbReference type="Gene3D" id="6.10.10.10">
    <property type="entry name" value="Flagellar export chaperone, C-terminal domain"/>
    <property type="match status" value="1"/>
</dbReference>
<sequence>MIINHNMSALYANRTLAERDTAITKNIEKLSSGLRITRAADDAAGLAISEKMRSQIRGLNQAARNIQDAVSFIQTTEGYLQETQDILHRLRELSVQAANGIYSDEDRLQIQVEVSQLVDEINRIASHAQFNGMNLLTGGFAPNGPRSLTIQVGANMDQQERIYIGTMTAEALLGGQNAGAGALVSISTPEDANRTIGQVDTALRIVSKQRADLGAYQNRFEMAWKGVSVAAENIQAAESRIRDVDMASEMVEYVKNQILTQANTAMLAQANMKTQSVLQLLG</sequence>
<reference key="1">
    <citation type="submission" date="2009-08" db="EMBL/GenBank/DDBJ databases">
        <title>The genome sequence of Spirochaeta thermophila DSM6192.</title>
        <authorList>
            <person name="Angelov A."/>
            <person name="Mientus M."/>
            <person name="Wittenberg S."/>
            <person name="Lehmann R."/>
            <person name="Liesegang H."/>
            <person name="Daniel R."/>
            <person name="Liebl W."/>
        </authorList>
    </citation>
    <scope>NUCLEOTIDE SEQUENCE</scope>
    <source>
        <strain>DSM 6192</strain>
    </source>
</reference>
<evidence type="ECO:0000259" key="7">
    <source>
        <dbReference type="Pfam" id="PF00700"/>
    </source>
</evidence>
<accession>E0RRT7</accession>
<proteinExistence type="inferred from homology"/>
<dbReference type="SUPFAM" id="SSF64518">
    <property type="entry name" value="Phase 1 flagellin"/>
    <property type="match status" value="1"/>
</dbReference>
<feature type="domain" description="Flagellin C-terminal" evidence="7">
    <location>
        <begin position="197"/>
        <end position="281"/>
    </location>
</feature>
<dbReference type="Gene3D" id="1.20.1330.10">
    <property type="entry name" value="f41 fragment of flagellin, N-terminal domain"/>
    <property type="match status" value="1"/>
</dbReference>
<evidence type="ECO:0000256" key="1">
    <source>
        <dbReference type="ARBA" id="ARBA00004095"/>
    </source>
</evidence>
<evidence type="ECO:0000256" key="4">
    <source>
        <dbReference type="ARBA" id="ARBA00023143"/>
    </source>
</evidence>
<reference evidence="8 9" key="2">
    <citation type="journal article" date="2010" name="J. Bacteriol.">
        <title>Genome sequence of the polysaccharide-degrading, thermophilic anaerobe Spirochaeta thermophila DSM 6192.</title>
        <authorList>
            <person name="Angelov A."/>
            <person name="Liebl S."/>
            <person name="Ballschmiter M."/>
            <person name="Bomeke M."/>
            <person name="Lehmann R."/>
            <person name="Liesegang H."/>
            <person name="Daniel R."/>
            <person name="Liebl W."/>
        </authorList>
    </citation>
    <scope>NUCLEOTIDE SEQUENCE [LARGE SCALE GENOMIC DNA]</scope>
    <source>
        <strain evidence="9">ATCC 49972 / DSM 6192 / RI 19.B1</strain>
    </source>
</reference>
<comment type="subcellular location">
    <subcellularLocation>
        <location evidence="5">Periplasmic flagellum</location>
    </subcellularLocation>
    <subcellularLocation>
        <location evidence="5">Periplasm</location>
    </subcellularLocation>
</comment>
<protein>
    <recommendedName>
        <fullName evidence="5">Flagellin</fullName>
    </recommendedName>
</protein>
<dbReference type="RefSeq" id="WP_013313565.1">
    <property type="nucleotide sequence ID" value="NC_014484.1"/>
</dbReference>
<dbReference type="GO" id="GO:0055040">
    <property type="term" value="C:periplasmic flagellum"/>
    <property type="evidence" value="ECO:0007669"/>
    <property type="project" value="UniProtKB-SubCell"/>
</dbReference>
<dbReference type="InterPro" id="IPR046358">
    <property type="entry name" value="Flagellin_C"/>
</dbReference>
<evidence type="ECO:0000256" key="3">
    <source>
        <dbReference type="ARBA" id="ARBA00022764"/>
    </source>
</evidence>
<dbReference type="KEGG" id="sta:STHERM_c07730"/>
<keyword evidence="8" id="KW-0966">Cell projection</keyword>
<evidence type="ECO:0000313" key="8">
    <source>
        <dbReference type="EMBL" id="ADN01724.1"/>
    </source>
</evidence>
<keyword evidence="8" id="KW-0282">Flagellum</keyword>
<dbReference type="PANTHER" id="PTHR42792">
    <property type="entry name" value="FLAGELLIN"/>
    <property type="match status" value="1"/>
</dbReference>
<dbReference type="InterPro" id="IPR042187">
    <property type="entry name" value="Flagellin_C_sub2"/>
</dbReference>
<dbReference type="GO" id="GO:0005198">
    <property type="term" value="F:structural molecule activity"/>
    <property type="evidence" value="ECO:0007669"/>
    <property type="project" value="UniProtKB-UniRule"/>
</dbReference>
<comment type="function">
    <text evidence="1 5">Component of the core of the flagella.</text>
</comment>
<evidence type="ECO:0000259" key="6">
    <source>
        <dbReference type="Pfam" id="PF00669"/>
    </source>
</evidence>
<dbReference type="InterPro" id="IPR001029">
    <property type="entry name" value="Flagellin_N"/>
</dbReference>
<dbReference type="AlphaFoldDB" id="E0RRT7"/>
<dbReference type="EMBL" id="CP001698">
    <property type="protein sequence ID" value="ADN01724.1"/>
    <property type="molecule type" value="Genomic_DNA"/>
</dbReference>
<dbReference type="Pfam" id="PF00669">
    <property type="entry name" value="Flagellin_N"/>
    <property type="match status" value="1"/>
</dbReference>
<comment type="similarity">
    <text evidence="2 5">Belongs to the bacterial flagellin family.</text>
</comment>
<keyword evidence="8" id="KW-0969">Cilium</keyword>
<dbReference type="Proteomes" id="UP000001296">
    <property type="component" value="Chromosome"/>
</dbReference>
<keyword evidence="3 5" id="KW-0574">Periplasm</keyword>
<dbReference type="InterPro" id="IPR001492">
    <property type="entry name" value="Flagellin"/>
</dbReference>
<dbReference type="HOGENOM" id="CLU_011142_2_0_12"/>
<organism evidence="8 9">
    <name type="scientific">Winmispira thermophila (strain ATCC 49972 / DSM 6192 / RI 19.B1)</name>
    <name type="common">Spirochaeta thermophila</name>
    <dbReference type="NCBI Taxonomy" id="665571"/>
    <lineage>
        <taxon>Bacteria</taxon>
        <taxon>Pseudomonadati</taxon>
        <taxon>Spirochaetota</taxon>
        <taxon>Spirochaetia</taxon>
        <taxon>Winmispirales</taxon>
        <taxon>Winmispiraceae</taxon>
        <taxon>Winmispira</taxon>
    </lineage>
</organism>